<dbReference type="InterPro" id="IPR002934">
    <property type="entry name" value="Polymerase_NTP_transf_dom"/>
</dbReference>
<comment type="caution">
    <text evidence="2">The sequence shown here is derived from an EMBL/GenBank/DDBJ whole genome shotgun (WGS) entry which is preliminary data.</text>
</comment>
<dbReference type="Pfam" id="PF01909">
    <property type="entry name" value="NTP_transf_2"/>
    <property type="match status" value="1"/>
</dbReference>
<evidence type="ECO:0000313" key="2">
    <source>
        <dbReference type="EMBL" id="KQB36116.1"/>
    </source>
</evidence>
<dbReference type="SUPFAM" id="SSF81301">
    <property type="entry name" value="Nucleotidyltransferase"/>
    <property type="match status" value="1"/>
</dbReference>
<accession>A0A0N8VLC2</accession>
<proteinExistence type="predicted"/>
<dbReference type="AlphaFoldDB" id="A0A0N8VLC2"/>
<protein>
    <recommendedName>
        <fullName evidence="1">Polymerase nucleotidyl transferase domain-containing protein</fullName>
    </recommendedName>
</protein>
<keyword evidence="3" id="KW-1185">Reference proteome</keyword>
<dbReference type="GO" id="GO:0016779">
    <property type="term" value="F:nucleotidyltransferase activity"/>
    <property type="evidence" value="ECO:0007669"/>
    <property type="project" value="InterPro"/>
</dbReference>
<evidence type="ECO:0000259" key="1">
    <source>
        <dbReference type="Pfam" id="PF01909"/>
    </source>
</evidence>
<dbReference type="Proteomes" id="UP000050301">
    <property type="component" value="Unassembled WGS sequence"/>
</dbReference>
<evidence type="ECO:0000313" key="3">
    <source>
        <dbReference type="Proteomes" id="UP000050301"/>
    </source>
</evidence>
<name>A0A0N8VLC2_9ARCH</name>
<dbReference type="CDD" id="cd05403">
    <property type="entry name" value="NT_KNTase_like"/>
    <property type="match status" value="1"/>
</dbReference>
<sequence>MSQLINKHIEIAKKFIEDLRKDKDIVGVVLLGGAARGYADEYSDIDLGIFYNYNTNLVPGERIFKNFDLDIMLFEYNSWLNAKWSHEQRQAFKEGILLLDHDNKIYNLLQSKLIYGDEERAQDIINILMKLKWKGFSIEKYEIPKNYEFKLPPDLMYKRGCLECSYILLNESIDLFLQLLYCLNHEFIPDTKWRLYNSYKLIWLPENYKENITKLIKTTEISIDNLMIKVNVLNSMISEAIEVISHENIITSKTYLDFIYEGDEYRTKP</sequence>
<organism evidence="2 3">
    <name type="scientific">Acidiplasma cupricumulans</name>
    <dbReference type="NCBI Taxonomy" id="312540"/>
    <lineage>
        <taxon>Archaea</taxon>
        <taxon>Methanobacteriati</taxon>
        <taxon>Thermoplasmatota</taxon>
        <taxon>Thermoplasmata</taxon>
        <taxon>Thermoplasmatales</taxon>
        <taxon>Ferroplasmaceae</taxon>
        <taxon>Acidiplasma</taxon>
    </lineage>
</organism>
<dbReference type="EMBL" id="LKBH01000061">
    <property type="protein sequence ID" value="KQB36116.1"/>
    <property type="molecule type" value="Genomic_DNA"/>
</dbReference>
<dbReference type="InParanoid" id="A0A0N8VLC2"/>
<dbReference type="Gene3D" id="3.30.460.10">
    <property type="entry name" value="Beta Polymerase, domain 2"/>
    <property type="match status" value="1"/>
</dbReference>
<reference evidence="2 3" key="1">
    <citation type="submission" date="2015-09" db="EMBL/GenBank/DDBJ databases">
        <title>Heavy metals and arsenic resistance mechanisms in polyextremophilic archaea of the family Ferroplasmaceae.</title>
        <authorList>
            <person name="Bulaev A.G."/>
            <person name="Kanygina A.V."/>
        </authorList>
    </citation>
    <scope>NUCLEOTIDE SEQUENCE [LARGE SCALE GENOMIC DNA]</scope>
    <source>
        <strain evidence="2 3">BH2</strain>
    </source>
</reference>
<dbReference type="InterPro" id="IPR043519">
    <property type="entry name" value="NT_sf"/>
</dbReference>
<feature type="domain" description="Polymerase nucleotidyl transferase" evidence="1">
    <location>
        <begin position="13"/>
        <end position="66"/>
    </location>
</feature>
<gene>
    <name evidence="2" type="ORF">AOG55_04875</name>
</gene>